<reference evidence="4" key="1">
    <citation type="submission" date="2022-07" db="EMBL/GenBank/DDBJ databases">
        <title>Phylogenomic reconstructions and comparative analyses of Kickxellomycotina fungi.</title>
        <authorList>
            <person name="Reynolds N.K."/>
            <person name="Stajich J.E."/>
            <person name="Barry K."/>
            <person name="Grigoriev I.V."/>
            <person name="Crous P."/>
            <person name="Smith M.E."/>
        </authorList>
    </citation>
    <scope>NUCLEOTIDE SEQUENCE</scope>
    <source>
        <strain evidence="4">BCRC 34381</strain>
    </source>
</reference>
<dbReference type="OrthoDB" id="443318at2759"/>
<dbReference type="InterPro" id="IPR029058">
    <property type="entry name" value="AB_hydrolase_fold"/>
</dbReference>
<evidence type="ECO:0000313" key="5">
    <source>
        <dbReference type="Proteomes" id="UP001143981"/>
    </source>
</evidence>
<dbReference type="Gene3D" id="3.40.50.1820">
    <property type="entry name" value="alpha/beta hydrolase"/>
    <property type="match status" value="2"/>
</dbReference>
<evidence type="ECO:0008006" key="6">
    <source>
        <dbReference type="Google" id="ProtNLM"/>
    </source>
</evidence>
<gene>
    <name evidence="4" type="ORF">LPJ61_005573</name>
</gene>
<dbReference type="GO" id="GO:0006508">
    <property type="term" value="P:proteolysis"/>
    <property type="evidence" value="ECO:0007669"/>
    <property type="project" value="InterPro"/>
</dbReference>
<dbReference type="PRINTS" id="PR00724">
    <property type="entry name" value="CRBOXYPTASEC"/>
</dbReference>
<feature type="non-terminal residue" evidence="4">
    <location>
        <position position="1"/>
    </location>
</feature>
<organism evidence="4 5">
    <name type="scientific">Coemansia biformis</name>
    <dbReference type="NCBI Taxonomy" id="1286918"/>
    <lineage>
        <taxon>Eukaryota</taxon>
        <taxon>Fungi</taxon>
        <taxon>Fungi incertae sedis</taxon>
        <taxon>Zoopagomycota</taxon>
        <taxon>Kickxellomycotina</taxon>
        <taxon>Kickxellomycetes</taxon>
        <taxon>Kickxellales</taxon>
        <taxon>Kickxellaceae</taxon>
        <taxon>Coemansia</taxon>
    </lineage>
</organism>
<dbReference type="EMBL" id="JANBOI010001930">
    <property type="protein sequence ID" value="KAJ1725894.1"/>
    <property type="molecule type" value="Genomic_DNA"/>
</dbReference>
<comment type="similarity">
    <text evidence="1">Belongs to the peptidase S10 family.</text>
</comment>
<dbReference type="Pfam" id="PF00450">
    <property type="entry name" value="Peptidase_S10"/>
    <property type="match status" value="1"/>
</dbReference>
<keyword evidence="2" id="KW-0645">Protease</keyword>
<comment type="caution">
    <text evidence="4">The sequence shown here is derived from an EMBL/GenBank/DDBJ whole genome shotgun (WGS) entry which is preliminary data.</text>
</comment>
<accession>A0A9W7Y2V7</accession>
<evidence type="ECO:0000256" key="3">
    <source>
        <dbReference type="ARBA" id="ARBA00023180"/>
    </source>
</evidence>
<keyword evidence="5" id="KW-1185">Reference proteome</keyword>
<dbReference type="InterPro" id="IPR001563">
    <property type="entry name" value="Peptidase_S10"/>
</dbReference>
<dbReference type="AlphaFoldDB" id="A0A9W7Y2V7"/>
<dbReference type="Proteomes" id="UP001143981">
    <property type="component" value="Unassembled WGS sequence"/>
</dbReference>
<protein>
    <recommendedName>
        <fullName evidence="6">Alpha/beta-hydrolase</fullName>
    </recommendedName>
</protein>
<proteinExistence type="inferred from homology"/>
<sequence>DGKSTAANPYGWNENTNLLLIDQPTGTGFSYGTPVTNSTAAAADFVALLLLFYRAHPEYYGSGLHLFGESFSGHYIPAIGSAILEHNSHATRQGICTSDPSRVYIPLESVGIGNGLINPRSQFKYYSKMACDSTYPPVLAQTTCDIMDQSYPKCAEAIDGCYSGNQNNTCAKANEYCGWGIQAQYTLYNPDNNPYDVRNKCAIVPLCYASTEKASQFLNTTAVQQALHAKEMPFQPCSRDVFIAFNNDNDILRSYDDELANMLNAGAAALEMSWRGKSLFNVAPDAPWKVGSASAGELRSVRGLSFLRIYEAGHMVPMDQPKAALQMLNSWVANRL</sequence>
<evidence type="ECO:0000313" key="4">
    <source>
        <dbReference type="EMBL" id="KAJ1725894.1"/>
    </source>
</evidence>
<evidence type="ECO:0000256" key="2">
    <source>
        <dbReference type="ARBA" id="ARBA00022645"/>
    </source>
</evidence>
<keyword evidence="3" id="KW-0325">Glycoprotein</keyword>
<name>A0A9W7Y2V7_9FUNG</name>
<dbReference type="PANTHER" id="PTHR11802:SF432">
    <property type="entry name" value="Y, PUTATIVE-RELATED"/>
    <property type="match status" value="1"/>
</dbReference>
<dbReference type="SUPFAM" id="SSF53474">
    <property type="entry name" value="alpha/beta-Hydrolases"/>
    <property type="match status" value="1"/>
</dbReference>
<keyword evidence="2" id="KW-0121">Carboxypeptidase</keyword>
<keyword evidence="2" id="KW-0378">Hydrolase</keyword>
<dbReference type="Gene3D" id="1.10.287.410">
    <property type="match status" value="1"/>
</dbReference>
<dbReference type="GO" id="GO:0004185">
    <property type="term" value="F:serine-type carboxypeptidase activity"/>
    <property type="evidence" value="ECO:0007669"/>
    <property type="project" value="InterPro"/>
</dbReference>
<dbReference type="PANTHER" id="PTHR11802">
    <property type="entry name" value="SERINE PROTEASE FAMILY S10 SERINE CARBOXYPEPTIDASE"/>
    <property type="match status" value="1"/>
</dbReference>
<dbReference type="GO" id="GO:0000324">
    <property type="term" value="C:fungal-type vacuole"/>
    <property type="evidence" value="ECO:0007669"/>
    <property type="project" value="TreeGrafter"/>
</dbReference>
<evidence type="ECO:0000256" key="1">
    <source>
        <dbReference type="ARBA" id="ARBA00009431"/>
    </source>
</evidence>